<sequence>MQRLRRILPRVLGGTRGTRYAPRGIDEYAFNGPSVLDDITSKYSYDGDLLKIYSEHSGHLVHKWHHYIPIYDRYFGPFRGRAPKMLEIGVSKGGSLAIWRKFLGPDAIIYGIDIDEDCRRYDGIDGQVRIGSQDDPAFLRSVIEEMGGVDIILDDGSHRMDDIKASLETLFPLLNNNGVYMIEDLHTAYWTGFGGGLKAESNFFTYVRGLVDDMHHWYHESDMQRPEIAGSCASIHIYDSIVVLEKSAQHPPVHSTVS</sequence>
<dbReference type="CDD" id="cd02440">
    <property type="entry name" value="AdoMet_MTases"/>
    <property type="match status" value="1"/>
</dbReference>
<dbReference type="OrthoDB" id="9816424at2"/>
<proteinExistence type="predicted"/>
<dbReference type="Proteomes" id="UP000193207">
    <property type="component" value="Unassembled WGS sequence"/>
</dbReference>
<dbReference type="Pfam" id="PF13578">
    <property type="entry name" value="Methyltransf_24"/>
    <property type="match status" value="1"/>
</dbReference>
<keyword evidence="1" id="KW-0489">Methyltransferase</keyword>
<dbReference type="InterPro" id="IPR029063">
    <property type="entry name" value="SAM-dependent_MTases_sf"/>
</dbReference>
<name>A0A1X6Z2B1_9RHOB</name>
<evidence type="ECO:0000313" key="2">
    <source>
        <dbReference type="Proteomes" id="UP000193207"/>
    </source>
</evidence>
<dbReference type="EMBL" id="FWFU01000002">
    <property type="protein sequence ID" value="SLN38096.1"/>
    <property type="molecule type" value="Genomic_DNA"/>
</dbReference>
<organism evidence="1 2">
    <name type="scientific">Roseovarius halotolerans</name>
    <dbReference type="NCBI Taxonomy" id="505353"/>
    <lineage>
        <taxon>Bacteria</taxon>
        <taxon>Pseudomonadati</taxon>
        <taxon>Pseudomonadota</taxon>
        <taxon>Alphaproteobacteria</taxon>
        <taxon>Rhodobacterales</taxon>
        <taxon>Roseobacteraceae</taxon>
        <taxon>Roseovarius</taxon>
    </lineage>
</organism>
<reference evidence="1 2" key="1">
    <citation type="submission" date="2017-03" db="EMBL/GenBank/DDBJ databases">
        <authorList>
            <person name="Afonso C.L."/>
            <person name="Miller P.J."/>
            <person name="Scott M.A."/>
            <person name="Spackman E."/>
            <person name="Goraichik I."/>
            <person name="Dimitrov K.M."/>
            <person name="Suarez D.L."/>
            <person name="Swayne D.E."/>
        </authorList>
    </citation>
    <scope>NUCLEOTIDE SEQUENCE [LARGE SCALE GENOMIC DNA]</scope>
    <source>
        <strain evidence="1 2">CECT 8110</strain>
    </source>
</reference>
<dbReference type="SUPFAM" id="SSF53335">
    <property type="entry name" value="S-adenosyl-L-methionine-dependent methyltransferases"/>
    <property type="match status" value="1"/>
</dbReference>
<keyword evidence="2" id="KW-1185">Reference proteome</keyword>
<dbReference type="RefSeq" id="WP_139837398.1">
    <property type="nucleotide sequence ID" value="NZ_FWFU01000002.1"/>
</dbReference>
<dbReference type="Gene3D" id="3.40.50.150">
    <property type="entry name" value="Vaccinia Virus protein VP39"/>
    <property type="match status" value="1"/>
</dbReference>
<dbReference type="GO" id="GO:0032259">
    <property type="term" value="P:methylation"/>
    <property type="evidence" value="ECO:0007669"/>
    <property type="project" value="UniProtKB-KW"/>
</dbReference>
<dbReference type="EC" id="2.1.1.102" evidence="1"/>
<protein>
    <submittedName>
        <fullName evidence="1">Demethylmacrocin O-methyltransferase</fullName>
        <ecNumber evidence="1">2.1.1.102</ecNumber>
    </submittedName>
</protein>
<gene>
    <name evidence="1" type="primary">tylE</name>
    <name evidence="1" type="ORF">ROH8110_01997</name>
</gene>
<evidence type="ECO:0000313" key="1">
    <source>
        <dbReference type="EMBL" id="SLN38096.1"/>
    </source>
</evidence>
<accession>A0A1X6Z2B1</accession>
<dbReference type="AlphaFoldDB" id="A0A1X6Z2B1"/>
<dbReference type="GO" id="GO:0030770">
    <property type="term" value="F:demethylmacrocin O-methyltransferase activity"/>
    <property type="evidence" value="ECO:0007669"/>
    <property type="project" value="UniProtKB-EC"/>
</dbReference>
<keyword evidence="1" id="KW-0808">Transferase</keyword>